<keyword evidence="2" id="KW-1185">Reference proteome</keyword>
<organism evidence="1 2">
    <name type="scientific">Flavobacterium aureirubrum</name>
    <dbReference type="NCBI Taxonomy" id="3133147"/>
    <lineage>
        <taxon>Bacteria</taxon>
        <taxon>Pseudomonadati</taxon>
        <taxon>Bacteroidota</taxon>
        <taxon>Flavobacteriia</taxon>
        <taxon>Flavobacteriales</taxon>
        <taxon>Flavobacteriaceae</taxon>
        <taxon>Flavobacterium</taxon>
    </lineage>
</organism>
<evidence type="ECO:0000313" key="2">
    <source>
        <dbReference type="Proteomes" id="UP001460072"/>
    </source>
</evidence>
<gene>
    <name evidence="1" type="ORF">WFZ85_00845</name>
</gene>
<dbReference type="Pfam" id="PF09697">
    <property type="entry name" value="Porph_ging"/>
    <property type="match status" value="1"/>
</dbReference>
<accession>A0ABU9N0X6</accession>
<dbReference type="InterPro" id="IPR005901">
    <property type="entry name" value="GLPGLI"/>
</dbReference>
<dbReference type="RefSeq" id="WP_342694392.1">
    <property type="nucleotide sequence ID" value="NZ_JBCGDO010000001.1"/>
</dbReference>
<protein>
    <submittedName>
        <fullName evidence="1">GLPGLI family protein</fullName>
    </submittedName>
</protein>
<sequence>MKRFIFTAVIFVVGNFLYSQSIYVEYLETKKISEDSKILLPKGMFAVSSKSFLYLLEYKNGESLYKNHPKSLNIKPYDTTYVENGIEVSERLFYNQVEKIVYKNYAANELRFTQPKGIDEIAYVKDKLIDWNWKIEEETKMINKFLCKKATAYVRGLHFTVWFTEDIPIDCGPEYVNGLPGLIIYAENDFRRFEMNKIIFNADVKIEKPNFDNQRIYTMDELYKTPSSSTKNQNSETEVVQEGNTTITKKKIIIRN</sequence>
<reference evidence="1 2" key="1">
    <citation type="submission" date="2024-03" db="EMBL/GenBank/DDBJ databases">
        <title>Two novel species of the genus Flavobacterium exhibiting potentially degradation of complex polysaccharides.</title>
        <authorList>
            <person name="Lian X."/>
        </authorList>
    </citation>
    <scope>NUCLEOTIDE SEQUENCE [LARGE SCALE GENOMIC DNA]</scope>
    <source>
        <strain evidence="2">j3</strain>
    </source>
</reference>
<evidence type="ECO:0000313" key="1">
    <source>
        <dbReference type="EMBL" id="MEM0541153.1"/>
    </source>
</evidence>
<name>A0ABU9N0X6_9FLAO</name>
<dbReference type="NCBIfam" id="TIGR01200">
    <property type="entry name" value="GLPGLI"/>
    <property type="match status" value="1"/>
</dbReference>
<dbReference type="EMBL" id="JBCGDO010000001">
    <property type="protein sequence ID" value="MEM0541153.1"/>
    <property type="molecule type" value="Genomic_DNA"/>
</dbReference>
<dbReference type="Proteomes" id="UP001460072">
    <property type="component" value="Unassembled WGS sequence"/>
</dbReference>
<comment type="caution">
    <text evidence="1">The sequence shown here is derived from an EMBL/GenBank/DDBJ whole genome shotgun (WGS) entry which is preliminary data.</text>
</comment>
<proteinExistence type="predicted"/>